<dbReference type="Proteomes" id="UP000282386">
    <property type="component" value="Chromosome"/>
</dbReference>
<evidence type="ECO:0000313" key="3">
    <source>
        <dbReference type="Proteomes" id="UP000282386"/>
    </source>
</evidence>
<evidence type="ECO:0000256" key="1">
    <source>
        <dbReference type="SAM" id="MobiDB-lite"/>
    </source>
</evidence>
<dbReference type="EMBL" id="LR134479">
    <property type="protein sequence ID" value="VEI24920.1"/>
    <property type="molecule type" value="Genomic_DNA"/>
</dbReference>
<gene>
    <name evidence="2" type="ORF">NCTC10207_02321</name>
</gene>
<reference evidence="2 3" key="1">
    <citation type="submission" date="2018-12" db="EMBL/GenBank/DDBJ databases">
        <authorList>
            <consortium name="Pathogen Informatics"/>
        </authorList>
    </citation>
    <scope>NUCLEOTIDE SEQUENCE [LARGE SCALE GENOMIC DNA]</scope>
    <source>
        <strain evidence="2 3">NCTC10207</strain>
    </source>
</reference>
<dbReference type="AlphaFoldDB" id="A0A7Z9A644"/>
<proteinExistence type="predicted"/>
<evidence type="ECO:0000313" key="2">
    <source>
        <dbReference type="EMBL" id="VEI24920.1"/>
    </source>
</evidence>
<protein>
    <submittedName>
        <fullName evidence="2">Uncharacterized protein</fullName>
    </submittedName>
</protein>
<name>A0A7Z9A644_9MICC</name>
<organism evidence="2 3">
    <name type="scientific">Rothia aeria</name>
    <dbReference type="NCBI Taxonomy" id="172042"/>
    <lineage>
        <taxon>Bacteria</taxon>
        <taxon>Bacillati</taxon>
        <taxon>Actinomycetota</taxon>
        <taxon>Actinomycetes</taxon>
        <taxon>Micrococcales</taxon>
        <taxon>Micrococcaceae</taxon>
        <taxon>Rothia</taxon>
    </lineage>
</organism>
<feature type="compositionally biased region" description="Polar residues" evidence="1">
    <location>
        <begin position="52"/>
        <end position="68"/>
    </location>
</feature>
<accession>A0A7Z9A644</accession>
<sequence>MPAEAGGDAPALLQPSLGIRYEALNSIGILDKTTEKHESAGAEALIGPMHVPTTSITSHAAGPQTDNAHPNGGVS</sequence>
<feature type="region of interest" description="Disordered" evidence="1">
    <location>
        <begin position="45"/>
        <end position="75"/>
    </location>
</feature>